<gene>
    <name evidence="2" type="ORF">KIL84_003981</name>
</gene>
<evidence type="ECO:0000313" key="3">
    <source>
        <dbReference type="Proteomes" id="UP000827986"/>
    </source>
</evidence>
<feature type="region of interest" description="Disordered" evidence="1">
    <location>
        <begin position="53"/>
        <end position="91"/>
    </location>
</feature>
<evidence type="ECO:0000256" key="1">
    <source>
        <dbReference type="SAM" id="MobiDB-lite"/>
    </source>
</evidence>
<protein>
    <submittedName>
        <fullName evidence="2">Uncharacterized protein</fullName>
    </submittedName>
</protein>
<accession>A0A9D3WXF2</accession>
<dbReference type="EMBL" id="JAHDVG010000486">
    <property type="protein sequence ID" value="KAH1168498.1"/>
    <property type="molecule type" value="Genomic_DNA"/>
</dbReference>
<name>A0A9D3WXF2_9SAUR</name>
<comment type="caution">
    <text evidence="2">The sequence shown here is derived from an EMBL/GenBank/DDBJ whole genome shotgun (WGS) entry which is preliminary data.</text>
</comment>
<proteinExistence type="predicted"/>
<dbReference type="Proteomes" id="UP000827986">
    <property type="component" value="Unassembled WGS sequence"/>
</dbReference>
<evidence type="ECO:0000313" key="2">
    <source>
        <dbReference type="EMBL" id="KAH1168498.1"/>
    </source>
</evidence>
<reference evidence="2" key="1">
    <citation type="submission" date="2021-09" db="EMBL/GenBank/DDBJ databases">
        <title>The genome of Mauremys mutica provides insights into the evolution of semi-aquatic lifestyle.</title>
        <authorList>
            <person name="Gong S."/>
            <person name="Gao Y."/>
        </authorList>
    </citation>
    <scope>NUCLEOTIDE SEQUENCE</scope>
    <source>
        <strain evidence="2">MM-2020</strain>
        <tissue evidence="2">Muscle</tissue>
    </source>
</reference>
<dbReference type="AlphaFoldDB" id="A0A9D3WXF2"/>
<sequence>MQIPLQPPKTGVIMSPNQTFPRQQLYNCREATVHSTQRPIRLQRDRFAVARNATHPFLDPSDHRQAETTTPSMQCSGEGDHHSQQPLLRGTQATWFESRTLTAEECAARTPL</sequence>
<keyword evidence="3" id="KW-1185">Reference proteome</keyword>
<organism evidence="2 3">
    <name type="scientific">Mauremys mutica</name>
    <name type="common">yellowpond turtle</name>
    <dbReference type="NCBI Taxonomy" id="74926"/>
    <lineage>
        <taxon>Eukaryota</taxon>
        <taxon>Metazoa</taxon>
        <taxon>Chordata</taxon>
        <taxon>Craniata</taxon>
        <taxon>Vertebrata</taxon>
        <taxon>Euteleostomi</taxon>
        <taxon>Archelosauria</taxon>
        <taxon>Testudinata</taxon>
        <taxon>Testudines</taxon>
        <taxon>Cryptodira</taxon>
        <taxon>Durocryptodira</taxon>
        <taxon>Testudinoidea</taxon>
        <taxon>Geoemydidae</taxon>
        <taxon>Geoemydinae</taxon>
        <taxon>Mauremys</taxon>
    </lineage>
</organism>